<feature type="domain" description="Nitrile hydratase beta subunit-like N-terminal" evidence="1">
    <location>
        <begin position="28"/>
        <end position="120"/>
    </location>
</feature>
<sequence>MSATAPATTRERQIVEDLVCDLPGGRPEDLAFDSPWEIRAFALAVAAHQSGQYEWAQFQGALIASIQEWESSVEDLSDESWSYYRHWVTALEQVLSEVGAVHPGDVAGRTARVLAAPPNRNHHKAILEPVAIDPASAP</sequence>
<dbReference type="SUPFAM" id="SSF50090">
    <property type="entry name" value="Electron transport accessory proteins"/>
    <property type="match status" value="1"/>
</dbReference>
<evidence type="ECO:0000313" key="2">
    <source>
        <dbReference type="EMBL" id="OUC78830.1"/>
    </source>
</evidence>
<dbReference type="InterPro" id="IPR042262">
    <property type="entry name" value="CN_hydtase_beta_C"/>
</dbReference>
<keyword evidence="3" id="KW-1185">Reference proteome</keyword>
<dbReference type="InterPro" id="IPR023808">
    <property type="entry name" value="Nitrile_Hydratase_acc_put"/>
</dbReference>
<dbReference type="Proteomes" id="UP000194632">
    <property type="component" value="Unassembled WGS sequence"/>
</dbReference>
<evidence type="ECO:0000259" key="1">
    <source>
        <dbReference type="Pfam" id="PF21006"/>
    </source>
</evidence>
<dbReference type="Gene3D" id="1.10.472.20">
    <property type="entry name" value="Nitrile hydratase, beta subunit"/>
    <property type="match status" value="1"/>
</dbReference>
<dbReference type="InterPro" id="IPR008990">
    <property type="entry name" value="Elect_transpt_acc-like_dom_sf"/>
</dbReference>
<dbReference type="Pfam" id="PF21006">
    <property type="entry name" value="NHase_beta_N"/>
    <property type="match status" value="1"/>
</dbReference>
<dbReference type="STRING" id="417102.CA982_10560"/>
<dbReference type="InterPro" id="IPR049054">
    <property type="entry name" value="CN_hydtase_beta-like_N"/>
</dbReference>
<protein>
    <submittedName>
        <fullName evidence="2">Nitrile hydratase accessory protein</fullName>
    </submittedName>
</protein>
<dbReference type="OrthoDB" id="9811616at2"/>
<proteinExistence type="predicted"/>
<reference evidence="2 3" key="1">
    <citation type="submission" date="2017-05" db="EMBL/GenBank/DDBJ databases">
        <title>Biotechnological potential of actinobacteria isolated from South African environments.</title>
        <authorList>
            <person name="Le Roes-Hill M."/>
            <person name="Prins A."/>
            <person name="Durrell K.A."/>
        </authorList>
    </citation>
    <scope>NUCLEOTIDE SEQUENCE [LARGE SCALE GENOMIC DNA]</scope>
    <source>
        <strain evidence="2">BS2</strain>
    </source>
</reference>
<dbReference type="EMBL" id="NGFO01000010">
    <property type="protein sequence ID" value="OUC78830.1"/>
    <property type="molecule type" value="Genomic_DNA"/>
</dbReference>
<organism evidence="2 3">
    <name type="scientific">Gordonia lacunae</name>
    <dbReference type="NCBI Taxonomy" id="417102"/>
    <lineage>
        <taxon>Bacteria</taxon>
        <taxon>Bacillati</taxon>
        <taxon>Actinomycetota</taxon>
        <taxon>Actinomycetes</taxon>
        <taxon>Mycobacteriales</taxon>
        <taxon>Gordoniaceae</taxon>
        <taxon>Gordonia</taxon>
    </lineage>
</organism>
<dbReference type="AlphaFoldDB" id="A0A243QAP3"/>
<dbReference type="RefSeq" id="WP_086535294.1">
    <property type="nucleotide sequence ID" value="NZ_NGFO01000010.1"/>
</dbReference>
<dbReference type="NCBIfam" id="TIGR03889">
    <property type="entry name" value="nitrile_acc"/>
    <property type="match status" value="1"/>
</dbReference>
<name>A0A243QAP3_9ACTN</name>
<gene>
    <name evidence="2" type="ORF">CA982_10560</name>
</gene>
<evidence type="ECO:0000313" key="3">
    <source>
        <dbReference type="Proteomes" id="UP000194632"/>
    </source>
</evidence>
<accession>A0A243QAP3</accession>
<comment type="caution">
    <text evidence="2">The sequence shown here is derived from an EMBL/GenBank/DDBJ whole genome shotgun (WGS) entry which is preliminary data.</text>
</comment>